<dbReference type="GO" id="GO:0005524">
    <property type="term" value="F:ATP binding"/>
    <property type="evidence" value="ECO:0007669"/>
    <property type="project" value="UniProtKB-KW"/>
</dbReference>
<evidence type="ECO:0000256" key="3">
    <source>
        <dbReference type="ARBA" id="ARBA00022777"/>
    </source>
</evidence>
<gene>
    <name evidence="6" type="ORF">QE109_05910</name>
</gene>
<accession>A0ABT6NB79</accession>
<dbReference type="InterPro" id="IPR036890">
    <property type="entry name" value="HATPase_C_sf"/>
</dbReference>
<dbReference type="InterPro" id="IPR003594">
    <property type="entry name" value="HATPase_dom"/>
</dbReference>
<evidence type="ECO:0000256" key="4">
    <source>
        <dbReference type="ARBA" id="ARBA00023012"/>
    </source>
</evidence>
<dbReference type="EMBL" id="JARYZI010000003">
    <property type="protein sequence ID" value="MDH8677672.1"/>
    <property type="molecule type" value="Genomic_DNA"/>
</dbReference>
<keyword evidence="3" id="KW-0808">Transferase</keyword>
<feature type="domain" description="Histidine kinase" evidence="5">
    <location>
        <begin position="1"/>
        <end position="107"/>
    </location>
</feature>
<dbReference type="Pfam" id="PF02518">
    <property type="entry name" value="HATPase_c"/>
    <property type="match status" value="1"/>
</dbReference>
<comment type="caution">
    <text evidence="6">The sequence shown here is derived from an EMBL/GenBank/DDBJ whole genome shotgun (WGS) entry which is preliminary data.</text>
</comment>
<sequence length="183" mass="20721">MMRELSLHILDIAQNSIKAEAECLRIAVIENLETDRLTIKIKDDGTGMDSETVRRVIDPFYTTRTTRKVGLGIPLFKLSAEQCSGYFEIKSQLGSGTEITAVFQHSHIDRVPLGDMPETIITIINACEHMDLVYTHTYNNETFTLNTKEIKKLLDGVPINNLDVIKWLREYISEGLTEIIGVH</sequence>
<comment type="catalytic activity">
    <reaction evidence="1">
        <text>ATP + protein L-histidine = ADP + protein N-phospho-L-histidine.</text>
        <dbReference type="EC" id="2.7.13.3"/>
    </reaction>
</comment>
<dbReference type="SUPFAM" id="SSF55874">
    <property type="entry name" value="ATPase domain of HSP90 chaperone/DNA topoisomerase II/histidine kinase"/>
    <property type="match status" value="1"/>
</dbReference>
<evidence type="ECO:0000313" key="6">
    <source>
        <dbReference type="EMBL" id="MDH8677672.1"/>
    </source>
</evidence>
<dbReference type="Gene3D" id="3.30.565.10">
    <property type="entry name" value="Histidine kinase-like ATPase, C-terminal domain"/>
    <property type="match status" value="1"/>
</dbReference>
<dbReference type="InterPro" id="IPR005467">
    <property type="entry name" value="His_kinase_dom"/>
</dbReference>
<dbReference type="EC" id="2.7.13.3" evidence="2"/>
<evidence type="ECO:0000313" key="7">
    <source>
        <dbReference type="Proteomes" id="UP001158045"/>
    </source>
</evidence>
<dbReference type="PROSITE" id="PS50109">
    <property type="entry name" value="HIS_KIN"/>
    <property type="match status" value="1"/>
</dbReference>
<keyword evidence="7" id="KW-1185">Reference proteome</keyword>
<proteinExistence type="predicted"/>
<organism evidence="6 7">
    <name type="scientific">Fusibacter bizertensis</name>
    <dbReference type="NCBI Taxonomy" id="1488331"/>
    <lineage>
        <taxon>Bacteria</taxon>
        <taxon>Bacillati</taxon>
        <taxon>Bacillota</taxon>
        <taxon>Clostridia</taxon>
        <taxon>Eubacteriales</taxon>
        <taxon>Eubacteriales Family XII. Incertae Sedis</taxon>
        <taxon>Fusibacter</taxon>
    </lineage>
</organism>
<keyword evidence="3" id="KW-0418">Kinase</keyword>
<dbReference type="InterPro" id="IPR004358">
    <property type="entry name" value="Sig_transdc_His_kin-like_C"/>
</dbReference>
<keyword evidence="4" id="KW-0902">Two-component regulatory system</keyword>
<dbReference type="Proteomes" id="UP001158045">
    <property type="component" value="Unassembled WGS sequence"/>
</dbReference>
<keyword evidence="6" id="KW-0067">ATP-binding</keyword>
<reference evidence="6 7" key="1">
    <citation type="submission" date="2023-04" db="EMBL/GenBank/DDBJ databases">
        <title>Fusibacter bizertensis strain WBS, isolated from littoral bottom sediments of the Arctic seas - biochemical and genomic analysis.</title>
        <authorList>
            <person name="Brioukhanov A.L."/>
        </authorList>
    </citation>
    <scope>NUCLEOTIDE SEQUENCE [LARGE SCALE GENOMIC DNA]</scope>
    <source>
        <strain evidence="6 7">WBS</strain>
    </source>
</reference>
<evidence type="ECO:0000259" key="5">
    <source>
        <dbReference type="PROSITE" id="PS50109"/>
    </source>
</evidence>
<name>A0ABT6NB79_9FIRM</name>
<protein>
    <recommendedName>
        <fullName evidence="2">histidine kinase</fullName>
        <ecNumber evidence="2">2.7.13.3</ecNumber>
    </recommendedName>
</protein>
<dbReference type="PRINTS" id="PR00344">
    <property type="entry name" value="BCTRLSENSOR"/>
</dbReference>
<evidence type="ECO:0000256" key="1">
    <source>
        <dbReference type="ARBA" id="ARBA00000085"/>
    </source>
</evidence>
<keyword evidence="6" id="KW-0547">Nucleotide-binding</keyword>
<dbReference type="PANTHER" id="PTHR43065">
    <property type="entry name" value="SENSOR HISTIDINE KINASE"/>
    <property type="match status" value="1"/>
</dbReference>
<evidence type="ECO:0000256" key="2">
    <source>
        <dbReference type="ARBA" id="ARBA00012438"/>
    </source>
</evidence>